<evidence type="ECO:0000256" key="3">
    <source>
        <dbReference type="ARBA" id="ARBA00023054"/>
    </source>
</evidence>
<dbReference type="GO" id="GO:0003700">
    <property type="term" value="F:DNA-binding transcription factor activity"/>
    <property type="evidence" value="ECO:0007669"/>
    <property type="project" value="InterPro"/>
</dbReference>
<evidence type="ECO:0000256" key="5">
    <source>
        <dbReference type="ARBA" id="ARBA00023163"/>
    </source>
</evidence>
<comment type="function">
    <text evidence="1">Putative transcription factor.</text>
</comment>
<evidence type="ECO:0000313" key="9">
    <source>
        <dbReference type="Proteomes" id="UP001162031"/>
    </source>
</evidence>
<evidence type="ECO:0000256" key="2">
    <source>
        <dbReference type="ARBA" id="ARBA00023015"/>
    </source>
</evidence>
<feature type="domain" description="RWP-RK" evidence="7">
    <location>
        <begin position="1"/>
        <end position="57"/>
    </location>
</feature>
<organism evidence="8 9">
    <name type="scientific">Hyaloperonospora brassicae</name>
    <name type="common">Brassica downy mildew</name>
    <name type="synonym">Peronospora brassicae</name>
    <dbReference type="NCBI Taxonomy" id="162125"/>
    <lineage>
        <taxon>Eukaryota</taxon>
        <taxon>Sar</taxon>
        <taxon>Stramenopiles</taxon>
        <taxon>Oomycota</taxon>
        <taxon>Peronosporomycetes</taxon>
        <taxon>Peronosporales</taxon>
        <taxon>Peronosporaceae</taxon>
        <taxon>Hyaloperonospora</taxon>
    </lineage>
</organism>
<dbReference type="InterPro" id="IPR003035">
    <property type="entry name" value="RWP-RK_dom"/>
</dbReference>
<evidence type="ECO:0000256" key="1">
    <source>
        <dbReference type="ARBA" id="ARBA00004049"/>
    </source>
</evidence>
<dbReference type="InterPro" id="IPR044607">
    <property type="entry name" value="RKD-like"/>
</dbReference>
<keyword evidence="9" id="KW-1185">Reference proteome</keyword>
<protein>
    <recommendedName>
        <fullName evidence="7">RWP-RK domain-containing protein</fullName>
    </recommendedName>
</protein>
<gene>
    <name evidence="8" type="ORF">HBR001_LOCUS8206</name>
</gene>
<dbReference type="PROSITE" id="PS51519">
    <property type="entry name" value="RWP_RK"/>
    <property type="match status" value="1"/>
</dbReference>
<evidence type="ECO:0000313" key="8">
    <source>
        <dbReference type="EMBL" id="CAI5740620.1"/>
    </source>
</evidence>
<keyword evidence="4" id="KW-0238">DNA-binding</keyword>
<name>A0AAV0UY89_HYABA</name>
<dbReference type="PANTHER" id="PTHR46373:SF2">
    <property type="entry name" value="RWP-RK DOMAIN-CONTAINING PROTEIN"/>
    <property type="match status" value="1"/>
</dbReference>
<dbReference type="Proteomes" id="UP001162031">
    <property type="component" value="Unassembled WGS sequence"/>
</dbReference>
<keyword evidence="5" id="KW-0804">Transcription</keyword>
<dbReference type="Pfam" id="PF02042">
    <property type="entry name" value="RWP-RK"/>
    <property type="match status" value="1"/>
</dbReference>
<reference evidence="8" key="1">
    <citation type="submission" date="2022-12" db="EMBL/GenBank/DDBJ databases">
        <authorList>
            <person name="Webb A."/>
        </authorList>
    </citation>
    <scope>NUCLEOTIDE SEQUENCE</scope>
    <source>
        <strain evidence="8">Hp1</strain>
    </source>
</reference>
<dbReference type="PANTHER" id="PTHR46373">
    <property type="entry name" value="PROTEIN RKD4"/>
    <property type="match status" value="1"/>
</dbReference>
<keyword evidence="6" id="KW-0539">Nucleus</keyword>
<keyword evidence="2" id="KW-0805">Transcription regulation</keyword>
<dbReference type="GO" id="GO:0003677">
    <property type="term" value="F:DNA binding"/>
    <property type="evidence" value="ECO:0007669"/>
    <property type="project" value="UniProtKB-KW"/>
</dbReference>
<evidence type="ECO:0000256" key="4">
    <source>
        <dbReference type="ARBA" id="ARBA00023125"/>
    </source>
</evidence>
<proteinExistence type="predicted"/>
<evidence type="ECO:0000259" key="7">
    <source>
        <dbReference type="PROSITE" id="PS51519"/>
    </source>
</evidence>
<sequence>MPIAAVAQKFGICATLLKKICRRHGIQRWPHRQIRSLQRSIGVLREALRDAKGAANRAAHIASKIATFETALERLLHEPTAVATGLSREDTLVPSWATRGRDARTACRRPLRGTLTSETQTAVSEVAESRMATTTASASMSLQSILW</sequence>
<evidence type="ECO:0000256" key="6">
    <source>
        <dbReference type="ARBA" id="ARBA00023242"/>
    </source>
</evidence>
<accession>A0AAV0UY89</accession>
<dbReference type="EMBL" id="CANTFL010001446">
    <property type="protein sequence ID" value="CAI5740620.1"/>
    <property type="molecule type" value="Genomic_DNA"/>
</dbReference>
<keyword evidence="3" id="KW-0175">Coiled coil</keyword>
<comment type="caution">
    <text evidence="8">The sequence shown here is derived from an EMBL/GenBank/DDBJ whole genome shotgun (WGS) entry which is preliminary data.</text>
</comment>
<dbReference type="AlphaFoldDB" id="A0AAV0UY89"/>